<comment type="caution">
    <text evidence="2">The sequence shown here is derived from an EMBL/GenBank/DDBJ whole genome shotgun (WGS) entry which is preliminary data.</text>
</comment>
<organism evidence="2 3">
    <name type="scientific">Skermanella stibiiresistens SB22</name>
    <dbReference type="NCBI Taxonomy" id="1385369"/>
    <lineage>
        <taxon>Bacteria</taxon>
        <taxon>Pseudomonadati</taxon>
        <taxon>Pseudomonadota</taxon>
        <taxon>Alphaproteobacteria</taxon>
        <taxon>Rhodospirillales</taxon>
        <taxon>Azospirillaceae</taxon>
        <taxon>Skermanella</taxon>
    </lineage>
</organism>
<dbReference type="AlphaFoldDB" id="W9GXI6"/>
<evidence type="ECO:0008006" key="4">
    <source>
        <dbReference type="Google" id="ProtNLM"/>
    </source>
</evidence>
<dbReference type="RefSeq" id="WP_037459407.1">
    <property type="nucleotide sequence ID" value="NZ_AVFL01000030.1"/>
</dbReference>
<dbReference type="STRING" id="1385369.N825_21405"/>
<dbReference type="EMBL" id="AVFL01000030">
    <property type="protein sequence ID" value="EWY37147.1"/>
    <property type="molecule type" value="Genomic_DNA"/>
</dbReference>
<feature type="region of interest" description="Disordered" evidence="1">
    <location>
        <begin position="89"/>
        <end position="122"/>
    </location>
</feature>
<reference evidence="2 3" key="1">
    <citation type="submission" date="2013-08" db="EMBL/GenBank/DDBJ databases">
        <title>The genome sequence of Skermanella stibiiresistens.</title>
        <authorList>
            <person name="Zhu W."/>
            <person name="Wang G."/>
        </authorList>
    </citation>
    <scope>NUCLEOTIDE SEQUENCE [LARGE SCALE GENOMIC DNA]</scope>
    <source>
        <strain evidence="2 3">SB22</strain>
    </source>
</reference>
<accession>W9GXI6</accession>
<keyword evidence="3" id="KW-1185">Reference proteome</keyword>
<feature type="compositionally biased region" description="Pro residues" evidence="1">
    <location>
        <begin position="111"/>
        <end position="122"/>
    </location>
</feature>
<dbReference type="OrthoDB" id="7363852at2"/>
<gene>
    <name evidence="2" type="ORF">N825_21405</name>
</gene>
<proteinExistence type="predicted"/>
<name>W9GXI6_9PROT</name>
<protein>
    <recommendedName>
        <fullName evidence="4">Flagellar protein FlgN</fullName>
    </recommendedName>
</protein>
<sequence length="122" mass="12921">MTDAPATRHLDGVERDLELIALAVADTRVALSGGGVIDLAGLDDRIAAICATLEGQPPEASRALLPRLLALVQDLNELSAACERARADTSLELERVSTRNRASQAYGRQPIPFPPPPEPSGE</sequence>
<evidence type="ECO:0000256" key="1">
    <source>
        <dbReference type="SAM" id="MobiDB-lite"/>
    </source>
</evidence>
<dbReference type="Proteomes" id="UP000019486">
    <property type="component" value="Unassembled WGS sequence"/>
</dbReference>
<evidence type="ECO:0000313" key="2">
    <source>
        <dbReference type="EMBL" id="EWY37147.1"/>
    </source>
</evidence>
<evidence type="ECO:0000313" key="3">
    <source>
        <dbReference type="Proteomes" id="UP000019486"/>
    </source>
</evidence>